<dbReference type="Gene3D" id="1.20.1420.60">
    <property type="match status" value="1"/>
</dbReference>
<dbReference type="Proteomes" id="UP000634179">
    <property type="component" value="Unassembled WGS sequence"/>
</dbReference>
<dbReference type="EMBL" id="JADUOV010000001">
    <property type="protein sequence ID" value="MBH1788326.1"/>
    <property type="molecule type" value="Genomic_DNA"/>
</dbReference>
<reference evidence="3" key="1">
    <citation type="submission" date="2020-11" db="EMBL/GenBank/DDBJ databases">
        <title>Enhanced detection system for hospital associated transmission using whole genome sequencing surveillance.</title>
        <authorList>
            <person name="Harrison L.H."/>
            <person name="Van Tyne D."/>
            <person name="Marsh J.W."/>
            <person name="Griffith M.P."/>
            <person name="Snyder D.J."/>
            <person name="Cooper V.S."/>
            <person name="Mustapha M."/>
        </authorList>
    </citation>
    <scope>NUCLEOTIDE SEQUENCE</scope>
    <source>
        <strain evidence="3">STEN00053</strain>
    </source>
</reference>
<dbReference type="AlphaFoldDB" id="A0AA40Y3B5"/>
<evidence type="ECO:0000256" key="1">
    <source>
        <dbReference type="SAM" id="Coils"/>
    </source>
</evidence>
<name>A0AA40Y3B5_STEMA</name>
<proteinExistence type="predicted"/>
<comment type="caution">
    <text evidence="3">The sequence shown here is derived from an EMBL/GenBank/DDBJ whole genome shotgun (WGS) entry which is preliminary data.</text>
</comment>
<evidence type="ECO:0000259" key="2">
    <source>
        <dbReference type="Pfam" id="PF14300"/>
    </source>
</evidence>
<feature type="coiled-coil region" evidence="1">
    <location>
        <begin position="18"/>
        <end position="45"/>
    </location>
</feature>
<organism evidence="3 4">
    <name type="scientific">Stenotrophomonas maltophilia</name>
    <name type="common">Pseudomonas maltophilia</name>
    <name type="synonym">Xanthomonas maltophilia</name>
    <dbReference type="NCBI Taxonomy" id="40324"/>
    <lineage>
        <taxon>Bacteria</taxon>
        <taxon>Pseudomonadati</taxon>
        <taxon>Pseudomonadota</taxon>
        <taxon>Gammaproteobacteria</taxon>
        <taxon>Lysobacterales</taxon>
        <taxon>Lysobacteraceae</taxon>
        <taxon>Stenotrophomonas</taxon>
        <taxon>Stenotrophomonas maltophilia group</taxon>
    </lineage>
</organism>
<feature type="domain" description="DNA mimic protein DMP19 C-terminal" evidence="2">
    <location>
        <begin position="70"/>
        <end position="187"/>
    </location>
</feature>
<dbReference type="InterPro" id="IPR025402">
    <property type="entry name" value="DMP19_C"/>
</dbReference>
<gene>
    <name evidence="3" type="ORF">I5V89_00335</name>
</gene>
<dbReference type="Pfam" id="PF14300">
    <property type="entry name" value="DMP19"/>
    <property type="match status" value="1"/>
</dbReference>
<sequence length="193" mass="21728">MILLATAARNDGLCMPCRNGTRQSMEEAKVRNKEMREELDRYENSAAGRHWNWLVEQEGGSGCGFSGLLTPDQRYFAVSVTSSEVWRGGIGTYFDSYSGAYYEETLAGLEEMGLVELGDVLKEAKMVLFGDDAVPKDEGVRWEKMYGQHNELPDGVEALLGRLSQRFCETEERLELSTALQTYAEKHKLYAAF</sequence>
<keyword evidence="1" id="KW-0175">Coiled coil</keyword>
<accession>A0AA40Y3B5</accession>
<protein>
    <submittedName>
        <fullName evidence="3">DUF4375 domain-containing protein</fullName>
    </submittedName>
</protein>
<evidence type="ECO:0000313" key="3">
    <source>
        <dbReference type="EMBL" id="MBH1788326.1"/>
    </source>
</evidence>
<evidence type="ECO:0000313" key="4">
    <source>
        <dbReference type="Proteomes" id="UP000634179"/>
    </source>
</evidence>